<keyword evidence="6" id="KW-1185">Reference proteome</keyword>
<comment type="caution">
    <text evidence="5">The sequence shown here is derived from an EMBL/GenBank/DDBJ whole genome shotgun (WGS) entry which is preliminary data.</text>
</comment>
<dbReference type="GO" id="GO:0016853">
    <property type="term" value="F:isomerase activity"/>
    <property type="evidence" value="ECO:0007669"/>
    <property type="project" value="UniProtKB-KW"/>
</dbReference>
<dbReference type="SMART" id="SM00342">
    <property type="entry name" value="HTH_ARAC"/>
    <property type="match status" value="1"/>
</dbReference>
<dbReference type="AlphaFoldDB" id="A0A7W8LLL5"/>
<reference evidence="5 6" key="1">
    <citation type="submission" date="2020-08" db="EMBL/GenBank/DDBJ databases">
        <title>Genomic Encyclopedia of Type Strains, Phase IV (KMG-IV): sequencing the most valuable type-strain genomes for metagenomic binning, comparative biology and taxonomic classification.</title>
        <authorList>
            <person name="Goeker M."/>
        </authorList>
    </citation>
    <scope>NUCLEOTIDE SEQUENCE [LARGE SCALE GENOMIC DNA]</scope>
    <source>
        <strain evidence="5 6">DSM 103462</strain>
    </source>
</reference>
<name>A0A7W8LLL5_9SPIR</name>
<accession>A0A7W8LLL5</accession>
<evidence type="ECO:0000259" key="4">
    <source>
        <dbReference type="PROSITE" id="PS01124"/>
    </source>
</evidence>
<dbReference type="InterPro" id="IPR018060">
    <property type="entry name" value="HTH_AraC"/>
</dbReference>
<dbReference type="SUPFAM" id="SSF46689">
    <property type="entry name" value="Homeodomain-like"/>
    <property type="match status" value="2"/>
</dbReference>
<dbReference type="InterPro" id="IPR037923">
    <property type="entry name" value="HTH-like"/>
</dbReference>
<dbReference type="Proteomes" id="UP000518887">
    <property type="component" value="Unassembled WGS sequence"/>
</dbReference>
<feature type="domain" description="HTH araC/xylS-type" evidence="4">
    <location>
        <begin position="176"/>
        <end position="274"/>
    </location>
</feature>
<dbReference type="Gene3D" id="2.60.120.10">
    <property type="entry name" value="Jelly Rolls"/>
    <property type="match status" value="1"/>
</dbReference>
<evidence type="ECO:0000313" key="6">
    <source>
        <dbReference type="Proteomes" id="UP000518887"/>
    </source>
</evidence>
<proteinExistence type="predicted"/>
<dbReference type="PROSITE" id="PS01124">
    <property type="entry name" value="HTH_ARAC_FAMILY_2"/>
    <property type="match status" value="1"/>
</dbReference>
<dbReference type="InterPro" id="IPR014710">
    <property type="entry name" value="RmlC-like_jellyroll"/>
</dbReference>
<evidence type="ECO:0000256" key="3">
    <source>
        <dbReference type="ARBA" id="ARBA00023163"/>
    </source>
</evidence>
<sequence>MKEFKHENILHKRHFDLQFSIRFEVVDDVNFYSPFHWHNHIEILYVLEGKIDFTVEQRKYLLTDGDMIIINSELIHSSKLCGHARYILLQVPLSAFEGVYDEIENVLLKEKPESGEAEKLFSYLSLMLKSVDDQRQENKIKFISLLYDFFYQLLTSYKVEQKKAGTLSYYGINRISPVMAYVEKEFRNKISLSDVAEILNVTPEHMCRLFKKYTDMTFNEYLMSLRISAFYQMLQNTNQKISVILEECGITNYKVFIREFKKTFGKTPEVIRSEMQGS</sequence>
<keyword evidence="3" id="KW-0804">Transcription</keyword>
<gene>
    <name evidence="5" type="ORF">HNP76_000812</name>
</gene>
<keyword evidence="2 5" id="KW-0238">DNA-binding</keyword>
<dbReference type="SUPFAM" id="SSF51215">
    <property type="entry name" value="Regulatory protein AraC"/>
    <property type="match status" value="1"/>
</dbReference>
<dbReference type="GO" id="GO:0003700">
    <property type="term" value="F:DNA-binding transcription factor activity"/>
    <property type="evidence" value="ECO:0007669"/>
    <property type="project" value="InterPro"/>
</dbReference>
<dbReference type="Gene3D" id="1.10.10.60">
    <property type="entry name" value="Homeodomain-like"/>
    <property type="match status" value="2"/>
</dbReference>
<organism evidence="5 6">
    <name type="scientific">Treponema ruminis</name>
    <dbReference type="NCBI Taxonomy" id="744515"/>
    <lineage>
        <taxon>Bacteria</taxon>
        <taxon>Pseudomonadati</taxon>
        <taxon>Spirochaetota</taxon>
        <taxon>Spirochaetia</taxon>
        <taxon>Spirochaetales</taxon>
        <taxon>Treponemataceae</taxon>
        <taxon>Treponema</taxon>
    </lineage>
</organism>
<dbReference type="PANTHER" id="PTHR43280:SF2">
    <property type="entry name" value="HTH-TYPE TRANSCRIPTIONAL REGULATOR EXSA"/>
    <property type="match status" value="1"/>
</dbReference>
<dbReference type="InterPro" id="IPR013096">
    <property type="entry name" value="Cupin_2"/>
</dbReference>
<keyword evidence="1" id="KW-0805">Transcription regulation</keyword>
<dbReference type="Pfam" id="PF07883">
    <property type="entry name" value="Cupin_2"/>
    <property type="match status" value="1"/>
</dbReference>
<protein>
    <submittedName>
        <fullName evidence="5">AraC-like DNA-binding protein/mannose-6-phosphate isomerase-like protein (Cupin superfamily)</fullName>
    </submittedName>
</protein>
<dbReference type="RefSeq" id="WP_184657772.1">
    <property type="nucleotide sequence ID" value="NZ_CP031518.1"/>
</dbReference>
<keyword evidence="5" id="KW-0413">Isomerase</keyword>
<dbReference type="GO" id="GO:0043565">
    <property type="term" value="F:sequence-specific DNA binding"/>
    <property type="evidence" value="ECO:0007669"/>
    <property type="project" value="InterPro"/>
</dbReference>
<dbReference type="EMBL" id="JACHFQ010000002">
    <property type="protein sequence ID" value="MBB5225468.1"/>
    <property type="molecule type" value="Genomic_DNA"/>
</dbReference>
<evidence type="ECO:0000313" key="5">
    <source>
        <dbReference type="EMBL" id="MBB5225468.1"/>
    </source>
</evidence>
<evidence type="ECO:0000256" key="2">
    <source>
        <dbReference type="ARBA" id="ARBA00023125"/>
    </source>
</evidence>
<dbReference type="PANTHER" id="PTHR43280">
    <property type="entry name" value="ARAC-FAMILY TRANSCRIPTIONAL REGULATOR"/>
    <property type="match status" value="1"/>
</dbReference>
<dbReference type="InterPro" id="IPR009057">
    <property type="entry name" value="Homeodomain-like_sf"/>
</dbReference>
<evidence type="ECO:0000256" key="1">
    <source>
        <dbReference type="ARBA" id="ARBA00023015"/>
    </source>
</evidence>
<dbReference type="Pfam" id="PF12833">
    <property type="entry name" value="HTH_18"/>
    <property type="match status" value="1"/>
</dbReference>